<dbReference type="InterPro" id="IPR036322">
    <property type="entry name" value="WD40_repeat_dom_sf"/>
</dbReference>
<dbReference type="RefSeq" id="XP_017988686.1">
    <property type="nucleotide sequence ID" value="XM_018133188.1"/>
</dbReference>
<keyword evidence="7" id="KW-1185">Reference proteome</keyword>
<dbReference type="Pfam" id="PF04003">
    <property type="entry name" value="Utp12"/>
    <property type="match status" value="1"/>
</dbReference>
<dbReference type="PANTHER" id="PTHR44267:SF1">
    <property type="entry name" value="WD REPEAT-CONTAINING PROTEIN 43"/>
    <property type="match status" value="1"/>
</dbReference>
<sequence length="620" mass="68445">MSSAVVRSRYSGRGDFIAFVTVALDKQRISVERTDGAHTSSGNERYLYLEGPGVECTCLEWVEIGGAELVAVGQSNGEVQLYSPVANQMLHKLVTGDIYGVTDFQCDGIDAWCVTRKNVVYQFAMTDFSLVRELRWDDCGQLERVCVVDKNTLLLASHSIFLVSLLDKSVIRRYPGHLSAVSSLVMLGKEYFLSGADNDRFLNIYNLESGATKAVLVADSNIVEVSHSGDHVVAVTTEEGKVEIFADPLINSNHKRRGNLSKRPTKVVEMERDGTGKRINVINCKLSRDVLRITWLEKAVILYHKHLQWEALDSTHKIMQAAPTVKTAIHGTGKSYSDVAAAKSYAEGNATVTSGDNFKHIQDLIKDMERADIEDDSSLGETLQDKLAASAHSLSSKSSKKGLSTGTLTVVLAQALQSNDHSLLETVLNTRDEKVIEATIVKLKPALAVTLLERLAERVARQSHRQGLLNIWCKWCLIVHGGYLITIPNLISQLASLHSTLKNRSALLPRLQTLEASLNCCLNELDAKRAHCNSDPSAFPDVYNIEENEDESDVEYNEELDDNGLIDDGELDSEDGEDEEDAEATNNIKGNHSNPELNNHNEDVIKLASDEEGYSDVEMQ</sequence>
<comment type="subcellular location">
    <subcellularLocation>
        <location evidence="1">Nucleus</location>
    </subcellularLocation>
</comment>
<dbReference type="EMBL" id="CP014246">
    <property type="protein sequence ID" value="AMD21690.1"/>
    <property type="molecule type" value="Genomic_DNA"/>
</dbReference>
<gene>
    <name evidence="6" type="ORF">AW171_hschr63659</name>
</gene>
<name>A0A120K2J2_9SACH</name>
<dbReference type="Proteomes" id="UP000243052">
    <property type="component" value="Chromosome vi"/>
</dbReference>
<evidence type="ECO:0000256" key="4">
    <source>
        <dbReference type="SAM" id="MobiDB-lite"/>
    </source>
</evidence>
<dbReference type="STRING" id="45286.A0A120K2J2"/>
<feature type="compositionally biased region" description="Acidic residues" evidence="4">
    <location>
        <begin position="558"/>
        <end position="583"/>
    </location>
</feature>
<feature type="compositionally biased region" description="Polar residues" evidence="4">
    <location>
        <begin position="585"/>
        <end position="598"/>
    </location>
</feature>
<dbReference type="InterPro" id="IPR007148">
    <property type="entry name" value="SSU_processome_Utp12"/>
</dbReference>
<dbReference type="OrthoDB" id="30195at2759"/>
<dbReference type="InterPro" id="IPR052414">
    <property type="entry name" value="U3_snoRNA-assoc_WDR"/>
</dbReference>
<evidence type="ECO:0000256" key="2">
    <source>
        <dbReference type="ARBA" id="ARBA00023242"/>
    </source>
</evidence>
<dbReference type="GO" id="GO:0000462">
    <property type="term" value="P:maturation of SSU-rRNA from tricistronic rRNA transcript (SSU-rRNA, 5.8S rRNA, LSU-rRNA)"/>
    <property type="evidence" value="ECO:0007669"/>
    <property type="project" value="TreeGrafter"/>
</dbReference>
<evidence type="ECO:0000313" key="7">
    <source>
        <dbReference type="Proteomes" id="UP000243052"/>
    </source>
</evidence>
<evidence type="ECO:0000259" key="5">
    <source>
        <dbReference type="Pfam" id="PF04003"/>
    </source>
</evidence>
<feature type="domain" description="Small-subunit processome Utp12" evidence="5">
    <location>
        <begin position="419"/>
        <end position="520"/>
    </location>
</feature>
<dbReference type="PANTHER" id="PTHR44267">
    <property type="entry name" value="WD REPEAT-CONTAINING PROTEIN 43"/>
    <property type="match status" value="1"/>
</dbReference>
<dbReference type="GeneID" id="28724993"/>
<keyword evidence="2" id="KW-0539">Nucleus</keyword>
<proteinExistence type="inferred from homology"/>
<evidence type="ECO:0000256" key="3">
    <source>
        <dbReference type="ARBA" id="ARBA00038335"/>
    </source>
</evidence>
<reference evidence="6 7" key="1">
    <citation type="submission" date="2016-01" db="EMBL/GenBank/DDBJ databases">
        <title>Genome sequence of the yeast Holleya sinecauda.</title>
        <authorList>
            <person name="Dietrich F.S."/>
        </authorList>
    </citation>
    <scope>NUCLEOTIDE SEQUENCE [LARGE SCALE GENOMIC DNA]</scope>
    <source>
        <strain evidence="6 7">ATCC 58844</strain>
    </source>
</reference>
<dbReference type="Gene3D" id="2.130.10.10">
    <property type="entry name" value="YVTN repeat-like/Quinoprotein amine dehydrogenase"/>
    <property type="match status" value="1"/>
</dbReference>
<feature type="region of interest" description="Disordered" evidence="4">
    <location>
        <begin position="558"/>
        <end position="620"/>
    </location>
</feature>
<dbReference type="InterPro" id="IPR015943">
    <property type="entry name" value="WD40/YVTN_repeat-like_dom_sf"/>
</dbReference>
<accession>A0A120K2J2</accession>
<protein>
    <submittedName>
        <fullName evidence="6">HFL166Cp</fullName>
    </submittedName>
</protein>
<feature type="compositionally biased region" description="Acidic residues" evidence="4">
    <location>
        <begin position="610"/>
        <end position="620"/>
    </location>
</feature>
<feature type="compositionally biased region" description="Basic and acidic residues" evidence="4">
    <location>
        <begin position="599"/>
        <end position="609"/>
    </location>
</feature>
<evidence type="ECO:0000313" key="6">
    <source>
        <dbReference type="EMBL" id="AMD21690.1"/>
    </source>
</evidence>
<dbReference type="AlphaFoldDB" id="A0A120K2J2"/>
<dbReference type="GO" id="GO:0032040">
    <property type="term" value="C:small-subunit processome"/>
    <property type="evidence" value="ECO:0007669"/>
    <property type="project" value="UniProtKB-ARBA"/>
</dbReference>
<evidence type="ECO:0000256" key="1">
    <source>
        <dbReference type="ARBA" id="ARBA00004123"/>
    </source>
</evidence>
<organism evidence="6 7">
    <name type="scientific">Eremothecium sinecaudum</name>
    <dbReference type="NCBI Taxonomy" id="45286"/>
    <lineage>
        <taxon>Eukaryota</taxon>
        <taxon>Fungi</taxon>
        <taxon>Dikarya</taxon>
        <taxon>Ascomycota</taxon>
        <taxon>Saccharomycotina</taxon>
        <taxon>Saccharomycetes</taxon>
        <taxon>Saccharomycetales</taxon>
        <taxon>Saccharomycetaceae</taxon>
        <taxon>Eremothecium</taxon>
    </lineage>
</organism>
<comment type="similarity">
    <text evidence="3">Belongs to the UTP5 family.</text>
</comment>
<dbReference type="SUPFAM" id="SSF50978">
    <property type="entry name" value="WD40 repeat-like"/>
    <property type="match status" value="1"/>
</dbReference>